<dbReference type="InterPro" id="IPR002901">
    <property type="entry name" value="MGlyc_endo_b_GlcNAc-like_dom"/>
</dbReference>
<dbReference type="AlphaFoldDB" id="A0A4Q0YZ12"/>
<keyword evidence="1" id="KW-0732">Signal</keyword>
<name>A0A4Q0YZ12_9GAMM</name>
<organism evidence="3 4">
    <name type="scientific">Veronia nyctiphanis</name>
    <dbReference type="NCBI Taxonomy" id="1278244"/>
    <lineage>
        <taxon>Bacteria</taxon>
        <taxon>Pseudomonadati</taxon>
        <taxon>Pseudomonadota</taxon>
        <taxon>Gammaproteobacteria</taxon>
        <taxon>Vibrionales</taxon>
        <taxon>Vibrionaceae</taxon>
        <taxon>Veronia</taxon>
    </lineage>
</organism>
<evidence type="ECO:0000313" key="4">
    <source>
        <dbReference type="Proteomes" id="UP000290287"/>
    </source>
</evidence>
<reference evidence="3 4" key="1">
    <citation type="submission" date="2017-10" db="EMBL/GenBank/DDBJ databases">
        <title>Nyctiphanis sp. nov., isolated from the stomach of the euphausiid Nyctiphanes simplex (Hansen, 1911) in the Gulf of California.</title>
        <authorList>
            <person name="Gomez-Gil B."/>
            <person name="Aguilar-Mendez M."/>
            <person name="Lopez-Cortes A."/>
            <person name="Gomez-Gutierrez J."/>
            <person name="Roque A."/>
            <person name="Lang E."/>
            <person name="Gonzalez-Castillo A."/>
        </authorList>
    </citation>
    <scope>NUCLEOTIDE SEQUENCE [LARGE SCALE GENOMIC DNA]</scope>
    <source>
        <strain evidence="3 4">CAIM 600</strain>
    </source>
</reference>
<dbReference type="PROSITE" id="PS51257">
    <property type="entry name" value="PROKAR_LIPOPROTEIN"/>
    <property type="match status" value="1"/>
</dbReference>
<evidence type="ECO:0000313" key="3">
    <source>
        <dbReference type="EMBL" id="RXJ74351.1"/>
    </source>
</evidence>
<feature type="signal peptide" evidence="1">
    <location>
        <begin position="1"/>
        <end position="18"/>
    </location>
</feature>
<sequence length="226" mass="25191">MKRFHIVALLLSANLISACVPPNERTNQNSSAQQAESDLIKSSSAFRSTPNFGAFSDVNEKKSAFFDFIRPSVEWANTKVEAQRVKLLTLRDKSSLTQSERSFLNGLAKQYSLDMPSTFPDLSWFNVALEKVDVLPTSLILVQAAKESGWGTSRFAQHGNNFFGQWCYSTGCGMVPTKGLMINHMKWRFSILLTSQCKLTSTTSIETLLMPVFVKSAKDCVNQASR</sequence>
<dbReference type="PANTHER" id="PTHR40572:SF1">
    <property type="entry name" value="PROTEIN BAX"/>
    <property type="match status" value="1"/>
</dbReference>
<dbReference type="EMBL" id="PEIB01000003">
    <property type="protein sequence ID" value="RXJ74351.1"/>
    <property type="molecule type" value="Genomic_DNA"/>
</dbReference>
<dbReference type="PANTHER" id="PTHR40572">
    <property type="entry name" value="PROTEIN BAX"/>
    <property type="match status" value="1"/>
</dbReference>
<feature type="chain" id="PRO_5020311794" description="Mannosyl-glycoprotein endo-beta-N-acetylglucosamidase-like domain-containing protein" evidence="1">
    <location>
        <begin position="19"/>
        <end position="226"/>
    </location>
</feature>
<gene>
    <name evidence="3" type="ORF">CS022_04695</name>
</gene>
<dbReference type="Proteomes" id="UP000290287">
    <property type="component" value="Unassembled WGS sequence"/>
</dbReference>
<evidence type="ECO:0000259" key="2">
    <source>
        <dbReference type="Pfam" id="PF01832"/>
    </source>
</evidence>
<dbReference type="InterPro" id="IPR053195">
    <property type="entry name" value="Bax-like"/>
</dbReference>
<dbReference type="OrthoDB" id="9788155at2"/>
<comment type="caution">
    <text evidence="3">The sequence shown here is derived from an EMBL/GenBank/DDBJ whole genome shotgun (WGS) entry which is preliminary data.</text>
</comment>
<feature type="domain" description="Mannosyl-glycoprotein endo-beta-N-acetylglucosamidase-like" evidence="2">
    <location>
        <begin position="126"/>
        <end position="165"/>
    </location>
</feature>
<dbReference type="Gene3D" id="1.10.530.10">
    <property type="match status" value="1"/>
</dbReference>
<protein>
    <recommendedName>
        <fullName evidence="2">Mannosyl-glycoprotein endo-beta-N-acetylglucosamidase-like domain-containing protein</fullName>
    </recommendedName>
</protein>
<evidence type="ECO:0000256" key="1">
    <source>
        <dbReference type="SAM" id="SignalP"/>
    </source>
</evidence>
<keyword evidence="4" id="KW-1185">Reference proteome</keyword>
<dbReference type="Pfam" id="PF01832">
    <property type="entry name" value="Glucosaminidase"/>
    <property type="match status" value="1"/>
</dbReference>
<accession>A0A4Q0YZ12</accession>
<dbReference type="GO" id="GO:0004040">
    <property type="term" value="F:amidase activity"/>
    <property type="evidence" value="ECO:0007669"/>
    <property type="project" value="InterPro"/>
</dbReference>
<proteinExistence type="predicted"/>
<dbReference type="RefSeq" id="WP_129121315.1">
    <property type="nucleotide sequence ID" value="NZ_PEIB01000003.1"/>
</dbReference>